<dbReference type="AlphaFoldDB" id="A0AAJ6VWF0"/>
<feature type="region of interest" description="Disordered" evidence="1">
    <location>
        <begin position="166"/>
        <end position="202"/>
    </location>
</feature>
<dbReference type="KEGG" id="goe:100898737"/>
<dbReference type="Proteomes" id="UP000694867">
    <property type="component" value="Unplaced"/>
</dbReference>
<dbReference type="GeneID" id="100898737"/>
<proteinExistence type="predicted"/>
<organism evidence="2 3">
    <name type="scientific">Galendromus occidentalis</name>
    <name type="common">western predatory mite</name>
    <dbReference type="NCBI Taxonomy" id="34638"/>
    <lineage>
        <taxon>Eukaryota</taxon>
        <taxon>Metazoa</taxon>
        <taxon>Ecdysozoa</taxon>
        <taxon>Arthropoda</taxon>
        <taxon>Chelicerata</taxon>
        <taxon>Arachnida</taxon>
        <taxon>Acari</taxon>
        <taxon>Parasitiformes</taxon>
        <taxon>Mesostigmata</taxon>
        <taxon>Gamasina</taxon>
        <taxon>Phytoseioidea</taxon>
        <taxon>Phytoseiidae</taxon>
        <taxon>Typhlodrominae</taxon>
        <taxon>Galendromus</taxon>
    </lineage>
</organism>
<evidence type="ECO:0000313" key="2">
    <source>
        <dbReference type="Proteomes" id="UP000694867"/>
    </source>
</evidence>
<dbReference type="RefSeq" id="XP_003740665.1">
    <property type="nucleotide sequence ID" value="XM_003740617.2"/>
</dbReference>
<evidence type="ECO:0000256" key="1">
    <source>
        <dbReference type="SAM" id="MobiDB-lite"/>
    </source>
</evidence>
<keyword evidence="2" id="KW-1185">Reference proteome</keyword>
<feature type="compositionally biased region" description="Basic and acidic residues" evidence="1">
    <location>
        <begin position="190"/>
        <end position="201"/>
    </location>
</feature>
<sequence length="333" mass="37103">MATGLISDISTNKTPCSGYIRVLTPLELRGKQLFFSYADVLLPPKDKKYLEPGMIMDITIDSSGRAVNIKPAPMAEYPGSVVRGPRPRASGHGFVVSLDSTLKHVKVSVESYNQLQLEAPPLPGDFCTVRIPWTEMLQAAKENRMVLADVTSFMRRPPRVSLGEIPRKRLDSESDSSIMEMDSGSTASLKSHDDSIEEHSEGNTSWAKPIFAHAPKSRQEIRYRCRCLDTRTRCRYVRPAVYYSTTDRTATFEQYVQANLRASNAPCMQGMHGVPVVSRCSGNHPTPFYDTLQPSAALVLTSHSRFTFTITGHMPYQNSYSNSQGCRVHGYIS</sequence>
<gene>
    <name evidence="3" type="primary">LOC100898737</name>
</gene>
<evidence type="ECO:0000313" key="3">
    <source>
        <dbReference type="RefSeq" id="XP_003740665.1"/>
    </source>
</evidence>
<protein>
    <submittedName>
        <fullName evidence="3">Uncharacterized protein LOC100898737</fullName>
    </submittedName>
</protein>
<reference evidence="3" key="1">
    <citation type="submission" date="2025-08" db="UniProtKB">
        <authorList>
            <consortium name="RefSeq"/>
        </authorList>
    </citation>
    <scope>IDENTIFICATION</scope>
</reference>
<name>A0AAJ6VWF0_9ACAR</name>
<accession>A0AAJ6VWF0</accession>
<feature type="compositionally biased region" description="Low complexity" evidence="1">
    <location>
        <begin position="175"/>
        <end position="185"/>
    </location>
</feature>